<dbReference type="InterPro" id="IPR045646">
    <property type="entry name" value="DUF6402"/>
</dbReference>
<sequence>MTVASTKLSPSANKKGQDVKIDIFHLNQIPDAMEKMGWTVAPQLMRHWFSITPAYKFTQDTKIKLITGDAMENPEKLVNDTIVKMAWARPYIKDKLQERMKTWNSAAGIERLLKRLKSAGYSPNLCVPLGMSDSARVLGATAQVNTIKVGGLLDTIDDWYGAIGNASLNFAVSGYSGTHQNRPAFFVDRVGVYIKDTYDFVDDNKHASEPLGVWSKNRVLTKAESTMYLASYGSGLFGMLARDWSGFVPMFNSDFRDWQDKHNTGGDFIVFSDVLWLSPLPNQRVIFCEKIS</sequence>
<accession>A0ABS5GVY5</accession>
<keyword evidence="2" id="KW-1185">Reference proteome</keyword>
<evidence type="ECO:0000313" key="2">
    <source>
        <dbReference type="Proteomes" id="UP000675653"/>
    </source>
</evidence>
<comment type="caution">
    <text evidence="1">The sequence shown here is derived from an EMBL/GenBank/DDBJ whole genome shotgun (WGS) entry which is preliminary data.</text>
</comment>
<protein>
    <recommendedName>
        <fullName evidence="3">Major capsid protein</fullName>
    </recommendedName>
</protein>
<name>A0ABS5GVY5_9GAMM</name>
<organism evidence="1 2">
    <name type="scientific">Aeromonas popoffii</name>
    <dbReference type="NCBI Taxonomy" id="70856"/>
    <lineage>
        <taxon>Bacteria</taxon>
        <taxon>Pseudomonadati</taxon>
        <taxon>Pseudomonadota</taxon>
        <taxon>Gammaproteobacteria</taxon>
        <taxon>Aeromonadales</taxon>
        <taxon>Aeromonadaceae</taxon>
        <taxon>Aeromonas</taxon>
    </lineage>
</organism>
<proteinExistence type="predicted"/>
<dbReference type="Proteomes" id="UP000675653">
    <property type="component" value="Unassembled WGS sequence"/>
</dbReference>
<evidence type="ECO:0000313" key="1">
    <source>
        <dbReference type="EMBL" id="MBR7630957.1"/>
    </source>
</evidence>
<dbReference type="RefSeq" id="WP_212514511.1">
    <property type="nucleotide sequence ID" value="NZ_CAWQDX010000084.1"/>
</dbReference>
<evidence type="ECO:0008006" key="3">
    <source>
        <dbReference type="Google" id="ProtNLM"/>
    </source>
</evidence>
<dbReference type="Pfam" id="PF19940">
    <property type="entry name" value="DUF6402"/>
    <property type="match status" value="1"/>
</dbReference>
<reference evidence="1 2" key="1">
    <citation type="submission" date="2021-04" db="EMBL/GenBank/DDBJ databases">
        <title>Draft Genome of Aeromonas popoffii ID682, isolated from a natural water source in Idaho.</title>
        <authorList>
            <person name="Testerman T."/>
            <person name="Graf J."/>
        </authorList>
    </citation>
    <scope>NUCLEOTIDE SEQUENCE [LARGE SCALE GENOMIC DNA]</scope>
    <source>
        <strain evidence="1 2">ID682</strain>
    </source>
</reference>
<dbReference type="EMBL" id="JAGRZL010000059">
    <property type="protein sequence ID" value="MBR7630957.1"/>
    <property type="molecule type" value="Genomic_DNA"/>
</dbReference>
<gene>
    <name evidence="1" type="ORF">KAT72_18520</name>
</gene>